<reference evidence="2" key="1">
    <citation type="submission" date="2020-01" db="EMBL/GenBank/DDBJ databases">
        <authorList>
            <consortium name="DOE Joint Genome Institute"/>
            <person name="Haridas S."/>
            <person name="Albert R."/>
            <person name="Binder M."/>
            <person name="Bloem J."/>
            <person name="Labutti K."/>
            <person name="Salamov A."/>
            <person name="Andreopoulos B."/>
            <person name="Baker S.E."/>
            <person name="Barry K."/>
            <person name="Bills G."/>
            <person name="Bluhm B.H."/>
            <person name="Cannon C."/>
            <person name="Castanera R."/>
            <person name="Culley D.E."/>
            <person name="Daum C."/>
            <person name="Ezra D."/>
            <person name="Gonzalez J.B."/>
            <person name="Henrissat B."/>
            <person name="Kuo A."/>
            <person name="Liang C."/>
            <person name="Lipzen A."/>
            <person name="Lutzoni F."/>
            <person name="Magnuson J."/>
            <person name="Mondo S."/>
            <person name="Nolan M."/>
            <person name="Ohm R."/>
            <person name="Pangilinan J."/>
            <person name="Park H.-J."/>
            <person name="Ramirez L."/>
            <person name="Alfaro M."/>
            <person name="Sun H."/>
            <person name="Tritt A."/>
            <person name="Yoshinaga Y."/>
            <person name="Zwiers L.-H."/>
            <person name="Turgeon B.G."/>
            <person name="Goodwin S.B."/>
            <person name="Spatafora J.W."/>
            <person name="Crous P.W."/>
            <person name="Grigoriev I.V."/>
        </authorList>
    </citation>
    <scope>NUCLEOTIDE SEQUENCE</scope>
    <source>
        <strain evidence="2">IPT5</strain>
    </source>
</reference>
<accession>A0A6A7AUU4</accession>
<dbReference type="AlphaFoldDB" id="A0A6A7AUU4"/>
<evidence type="ECO:0000256" key="1">
    <source>
        <dbReference type="SAM" id="MobiDB-lite"/>
    </source>
</evidence>
<feature type="compositionally biased region" description="Basic and acidic residues" evidence="1">
    <location>
        <begin position="131"/>
        <end position="145"/>
    </location>
</feature>
<evidence type="ECO:0000313" key="2">
    <source>
        <dbReference type="EMBL" id="KAF2847081.1"/>
    </source>
</evidence>
<dbReference type="Proteomes" id="UP000799423">
    <property type="component" value="Unassembled WGS sequence"/>
</dbReference>
<name>A0A6A7AUU4_9PLEO</name>
<feature type="compositionally biased region" description="Polar residues" evidence="1">
    <location>
        <begin position="87"/>
        <end position="113"/>
    </location>
</feature>
<gene>
    <name evidence="2" type="ORF">T440DRAFT_482125</name>
</gene>
<protein>
    <submittedName>
        <fullName evidence="2">Uncharacterized protein</fullName>
    </submittedName>
</protein>
<organism evidence="2 3">
    <name type="scientific">Plenodomus tracheiphilus IPT5</name>
    <dbReference type="NCBI Taxonomy" id="1408161"/>
    <lineage>
        <taxon>Eukaryota</taxon>
        <taxon>Fungi</taxon>
        <taxon>Dikarya</taxon>
        <taxon>Ascomycota</taxon>
        <taxon>Pezizomycotina</taxon>
        <taxon>Dothideomycetes</taxon>
        <taxon>Pleosporomycetidae</taxon>
        <taxon>Pleosporales</taxon>
        <taxon>Pleosporineae</taxon>
        <taxon>Leptosphaeriaceae</taxon>
        <taxon>Plenodomus</taxon>
    </lineage>
</organism>
<proteinExistence type="predicted"/>
<sequence>MYCSPVVKIDIKTCDATALAHTMHRFSTKARLLDDKFIEKVPKTLKSASANAASLPTHSQNANALRAQALYHTSGTEHNQLTIPTIHHQSNPVSPSNMATSSWSRGQERSSVTIFVGEKALPDRPSPGHQFDSHRKPVSQRKKEALVSPGS</sequence>
<keyword evidence="3" id="KW-1185">Reference proteome</keyword>
<evidence type="ECO:0000313" key="3">
    <source>
        <dbReference type="Proteomes" id="UP000799423"/>
    </source>
</evidence>
<dbReference type="EMBL" id="MU006329">
    <property type="protein sequence ID" value="KAF2847081.1"/>
    <property type="molecule type" value="Genomic_DNA"/>
</dbReference>
<feature type="region of interest" description="Disordered" evidence="1">
    <location>
        <begin position="87"/>
        <end position="151"/>
    </location>
</feature>